<dbReference type="AlphaFoldDB" id="A0AA88DTF4"/>
<dbReference type="FunFam" id="3.40.50.2000:FF:000037">
    <property type="entry name" value="Glycosyltransferase"/>
    <property type="match status" value="1"/>
</dbReference>
<name>A0AA88DTF4_FICCA</name>
<comment type="caution">
    <text evidence="4">The sequence shown here is derived from an EMBL/GenBank/DDBJ whole genome shotgun (WGS) entry which is preliminary data.</text>
</comment>
<dbReference type="PANTHER" id="PTHR48049:SF60">
    <property type="entry name" value="UDP-GLYCOSYLTRANSFERASE 91B1"/>
    <property type="match status" value="1"/>
</dbReference>
<comment type="similarity">
    <text evidence="1">Belongs to the UDP-glycosyltransferase family.</text>
</comment>
<dbReference type="InterPro" id="IPR050481">
    <property type="entry name" value="UDP-glycosyltransf_plant"/>
</dbReference>
<evidence type="ECO:0000313" key="4">
    <source>
        <dbReference type="EMBL" id="GMN61284.1"/>
    </source>
</evidence>
<reference evidence="4" key="1">
    <citation type="submission" date="2023-07" db="EMBL/GenBank/DDBJ databases">
        <title>draft genome sequence of fig (Ficus carica).</title>
        <authorList>
            <person name="Takahashi T."/>
            <person name="Nishimura K."/>
        </authorList>
    </citation>
    <scope>NUCLEOTIDE SEQUENCE</scope>
</reference>
<accession>A0AA88DTF4</accession>
<dbReference type="PANTHER" id="PTHR48049">
    <property type="entry name" value="GLYCOSYLTRANSFERASE"/>
    <property type="match status" value="1"/>
</dbReference>
<keyword evidence="3" id="KW-0808">Transferase</keyword>
<evidence type="ECO:0000256" key="1">
    <source>
        <dbReference type="ARBA" id="ARBA00009995"/>
    </source>
</evidence>
<evidence type="ECO:0000313" key="5">
    <source>
        <dbReference type="Proteomes" id="UP001187192"/>
    </source>
</evidence>
<gene>
    <name evidence="4" type="ORF">TIFTF001_030368</name>
</gene>
<keyword evidence="2" id="KW-0328">Glycosyltransferase</keyword>
<keyword evidence="5" id="KW-1185">Reference proteome</keyword>
<dbReference type="CDD" id="cd03784">
    <property type="entry name" value="GT1_Gtf-like"/>
    <property type="match status" value="1"/>
</dbReference>
<dbReference type="Gene3D" id="3.40.50.2000">
    <property type="entry name" value="Glycogen Phosphorylase B"/>
    <property type="match status" value="2"/>
</dbReference>
<dbReference type="GO" id="GO:0035251">
    <property type="term" value="F:UDP-glucosyltransferase activity"/>
    <property type="evidence" value="ECO:0007669"/>
    <property type="project" value="InterPro"/>
</dbReference>
<dbReference type="InterPro" id="IPR002213">
    <property type="entry name" value="UDP_glucos_trans"/>
</dbReference>
<sequence length="476" mass="53578">MAMECNQNQNALHIVMFPWLAHGHIMPYFELSKFLAQKGHKISFVSTPKNLNRLTNLIPQNLAHHITLVSLPLPHVDGLPQGAESTSELPIDKVPFLKKANDRLQLGITQFLEDSNDVNWIIHDFACHWLSQAVSHMRIKLVGFTVFNATTFSFLGSPSDILGGTCRQRPEDYTVVPSWMEFIPSNGIAYKLHEITNHWNCMDPEVSDLQRWAMVVEGCHAVIIRSCPEFEPHTLNLLRKLYQKTVIPIGLLPPHLGDDNSQGDERWESLKRWLDNKEENSVVYIALGTELSLSQELMHELAHGLEKSGLPFFWVVNDRPLVEGVFGVDIIPPGFETRVSGRGMVWRGWVPQLRVLAHRSVGGFLTHCGWSSIIEALGLGRALILFPGGSSDQGLNARLLHGQKIGLEIPRDDKTGSFTSDSVAESIRRVMVDREGELLRENARGMKEIFGNVELQNKYLTEFAEFLVKKSSNGTE</sequence>
<dbReference type="Pfam" id="PF00201">
    <property type="entry name" value="UDPGT"/>
    <property type="match status" value="1"/>
</dbReference>
<evidence type="ECO:0000256" key="3">
    <source>
        <dbReference type="ARBA" id="ARBA00022679"/>
    </source>
</evidence>
<protein>
    <submittedName>
        <fullName evidence="4">Uncharacterized protein</fullName>
    </submittedName>
</protein>
<dbReference type="Proteomes" id="UP001187192">
    <property type="component" value="Unassembled WGS sequence"/>
</dbReference>
<organism evidence="4 5">
    <name type="scientific">Ficus carica</name>
    <name type="common">Common fig</name>
    <dbReference type="NCBI Taxonomy" id="3494"/>
    <lineage>
        <taxon>Eukaryota</taxon>
        <taxon>Viridiplantae</taxon>
        <taxon>Streptophyta</taxon>
        <taxon>Embryophyta</taxon>
        <taxon>Tracheophyta</taxon>
        <taxon>Spermatophyta</taxon>
        <taxon>Magnoliopsida</taxon>
        <taxon>eudicotyledons</taxon>
        <taxon>Gunneridae</taxon>
        <taxon>Pentapetalae</taxon>
        <taxon>rosids</taxon>
        <taxon>fabids</taxon>
        <taxon>Rosales</taxon>
        <taxon>Moraceae</taxon>
        <taxon>Ficeae</taxon>
        <taxon>Ficus</taxon>
    </lineage>
</organism>
<dbReference type="SUPFAM" id="SSF53756">
    <property type="entry name" value="UDP-Glycosyltransferase/glycogen phosphorylase"/>
    <property type="match status" value="1"/>
</dbReference>
<dbReference type="EMBL" id="BTGU01000109">
    <property type="protein sequence ID" value="GMN61284.1"/>
    <property type="molecule type" value="Genomic_DNA"/>
</dbReference>
<evidence type="ECO:0000256" key="2">
    <source>
        <dbReference type="ARBA" id="ARBA00022676"/>
    </source>
</evidence>
<proteinExistence type="inferred from homology"/>